<name>A0AAV4DK47_9GAST</name>
<comment type="caution">
    <text evidence="2">The sequence shown here is derived from an EMBL/GenBank/DDBJ whole genome shotgun (WGS) entry which is preliminary data.</text>
</comment>
<feature type="domain" description="Reverse transcriptase/retrotransposon-derived protein RNase H-like" evidence="1">
    <location>
        <begin position="189"/>
        <end position="253"/>
    </location>
</feature>
<dbReference type="SUPFAM" id="SSF56672">
    <property type="entry name" value="DNA/RNA polymerases"/>
    <property type="match status" value="1"/>
</dbReference>
<organism evidence="2 3">
    <name type="scientific">Plakobranchus ocellatus</name>
    <dbReference type="NCBI Taxonomy" id="259542"/>
    <lineage>
        <taxon>Eukaryota</taxon>
        <taxon>Metazoa</taxon>
        <taxon>Spiralia</taxon>
        <taxon>Lophotrochozoa</taxon>
        <taxon>Mollusca</taxon>
        <taxon>Gastropoda</taxon>
        <taxon>Heterobranchia</taxon>
        <taxon>Euthyneura</taxon>
        <taxon>Panpulmonata</taxon>
        <taxon>Sacoglossa</taxon>
        <taxon>Placobranchoidea</taxon>
        <taxon>Plakobranchidae</taxon>
        <taxon>Plakobranchus</taxon>
    </lineage>
</organism>
<dbReference type="PANTHER" id="PTHR34072:SF52">
    <property type="entry name" value="RIBONUCLEASE H"/>
    <property type="match status" value="1"/>
</dbReference>
<protein>
    <submittedName>
        <fullName evidence="2">Zinc finger protein</fullName>
    </submittedName>
</protein>
<dbReference type="InterPro" id="IPR041577">
    <property type="entry name" value="RT_RNaseH_2"/>
</dbReference>
<feature type="non-terminal residue" evidence="2">
    <location>
        <position position="253"/>
    </location>
</feature>
<keyword evidence="3" id="KW-1185">Reference proteome</keyword>
<proteinExistence type="predicted"/>
<evidence type="ECO:0000259" key="1">
    <source>
        <dbReference type="Pfam" id="PF17919"/>
    </source>
</evidence>
<dbReference type="Gene3D" id="3.10.10.10">
    <property type="entry name" value="HIV Type 1 Reverse Transcriptase, subunit A, domain 1"/>
    <property type="match status" value="1"/>
</dbReference>
<dbReference type="InterPro" id="IPR043502">
    <property type="entry name" value="DNA/RNA_pol_sf"/>
</dbReference>
<reference evidence="2 3" key="1">
    <citation type="journal article" date="2021" name="Elife">
        <title>Chloroplast acquisition without the gene transfer in kleptoplastic sea slugs, Plakobranchus ocellatus.</title>
        <authorList>
            <person name="Maeda T."/>
            <person name="Takahashi S."/>
            <person name="Yoshida T."/>
            <person name="Shimamura S."/>
            <person name="Takaki Y."/>
            <person name="Nagai Y."/>
            <person name="Toyoda A."/>
            <person name="Suzuki Y."/>
            <person name="Arimoto A."/>
            <person name="Ishii H."/>
            <person name="Satoh N."/>
            <person name="Nishiyama T."/>
            <person name="Hasebe M."/>
            <person name="Maruyama T."/>
            <person name="Minagawa J."/>
            <person name="Obokata J."/>
            <person name="Shigenobu S."/>
        </authorList>
    </citation>
    <scope>NUCLEOTIDE SEQUENCE [LARGE SCALE GENOMIC DNA]</scope>
</reference>
<evidence type="ECO:0000313" key="3">
    <source>
        <dbReference type="Proteomes" id="UP000735302"/>
    </source>
</evidence>
<dbReference type="AlphaFoldDB" id="A0AAV4DK47"/>
<evidence type="ECO:0000313" key="2">
    <source>
        <dbReference type="EMBL" id="GFO44385.1"/>
    </source>
</evidence>
<dbReference type="Proteomes" id="UP000735302">
    <property type="component" value="Unassembled WGS sequence"/>
</dbReference>
<dbReference type="EMBL" id="BLXT01007950">
    <property type="protein sequence ID" value="GFO44385.1"/>
    <property type="molecule type" value="Genomic_DNA"/>
</dbReference>
<sequence length="253" mass="28897">MGDGPAVRLSVERAMVRIAAVISVAVKSYQSLVAGVIWRQWIASSLTLCDELDKMENLGIIRKEKSSYAFPVVVVKKRICINYKNFKKLTSFDSHPMILPAVVFQGIEITDCLLETIDFPGHRFGEEANGHQDDNCRKFVLRQDPRPRRRFEHFGDHLGITKSLFLTMQQFRYLYLLWREKAHPNSLTWGDAQERAYHSLKVVVTSRAVLCLSDIGSRFVLRTNGYVRGLGAVLMQRSQDKLYPVAYASKKLS</sequence>
<dbReference type="PANTHER" id="PTHR34072">
    <property type="entry name" value="ENZYMATIC POLYPROTEIN-RELATED"/>
    <property type="match status" value="1"/>
</dbReference>
<accession>A0AAV4DK47</accession>
<gene>
    <name evidence="2" type="ORF">PoB_007089000</name>
</gene>
<dbReference type="Pfam" id="PF17919">
    <property type="entry name" value="RT_RNaseH_2"/>
    <property type="match status" value="1"/>
</dbReference>